<dbReference type="GO" id="GO:0016020">
    <property type="term" value="C:membrane"/>
    <property type="evidence" value="ECO:0007669"/>
    <property type="project" value="InterPro"/>
</dbReference>
<dbReference type="PROSITE" id="PS00417">
    <property type="entry name" value="SYNAPTOBREVIN"/>
    <property type="match status" value="1"/>
</dbReference>
<evidence type="ECO:0000313" key="6">
    <source>
        <dbReference type="Proteomes" id="UP000279833"/>
    </source>
</evidence>
<keyword evidence="3" id="KW-1133">Transmembrane helix</keyword>
<organism evidence="7">
    <name type="scientific">Schistosoma curassoni</name>
    <dbReference type="NCBI Taxonomy" id="6186"/>
    <lineage>
        <taxon>Eukaryota</taxon>
        <taxon>Metazoa</taxon>
        <taxon>Spiralia</taxon>
        <taxon>Lophotrochozoa</taxon>
        <taxon>Platyhelminthes</taxon>
        <taxon>Trematoda</taxon>
        <taxon>Digenea</taxon>
        <taxon>Strigeidida</taxon>
        <taxon>Schistosomatoidea</taxon>
        <taxon>Schistosomatidae</taxon>
        <taxon>Schistosoma</taxon>
    </lineage>
</organism>
<dbReference type="Pfam" id="PF00957">
    <property type="entry name" value="Synaptobrevin"/>
    <property type="match status" value="1"/>
</dbReference>
<dbReference type="STRING" id="6186.A0A183KB80"/>
<dbReference type="PRINTS" id="PR00219">
    <property type="entry name" value="SYNAPTOBREVN"/>
</dbReference>
<keyword evidence="3" id="KW-0472">Membrane</keyword>
<feature type="compositionally biased region" description="Polar residues" evidence="2">
    <location>
        <begin position="157"/>
        <end position="171"/>
    </location>
</feature>
<dbReference type="PROSITE" id="PS50892">
    <property type="entry name" value="V_SNARE"/>
    <property type="match status" value="1"/>
</dbReference>
<sequence length="216" mass="24107">MTDKAPIKTNKRLQQTQAQVNEVVDIMRVNVDKVLERDKNLSELDGRADALQAGASQFEASAGKLKRKFWWKNCKMLAVLGVLVVILIIVLIGEIIVTTTMVLWVVSEQKNKVEQSGHSSHHLVMDNTSHLLSEPVMMEHSREGKPILPDDHMIGSNEVNSGTPPSFNSNRIKSKGFEKLRSPPLSLPTSPSYTPSFSSYPSSSQHHFENNETSLF</sequence>
<dbReference type="AlphaFoldDB" id="A0A183KB80"/>
<dbReference type="InterPro" id="IPR001388">
    <property type="entry name" value="Synaptobrevin-like"/>
</dbReference>
<gene>
    <name evidence="5" type="ORF">SCUD_LOCUS12268</name>
</gene>
<protein>
    <submittedName>
        <fullName evidence="7">V-SNARE coiled-coil homology domain-containing protein</fullName>
    </submittedName>
</protein>
<reference evidence="5 6" key="2">
    <citation type="submission" date="2018-11" db="EMBL/GenBank/DDBJ databases">
        <authorList>
            <consortium name="Pathogen Informatics"/>
        </authorList>
    </citation>
    <scope>NUCLEOTIDE SEQUENCE [LARGE SCALE GENOMIC DNA]</scope>
    <source>
        <strain evidence="5">Dakar</strain>
        <strain evidence="6">Dakar, Senegal</strain>
    </source>
</reference>
<feature type="domain" description="V-SNARE coiled-coil homology" evidence="4">
    <location>
        <begin position="12"/>
        <end position="72"/>
    </location>
</feature>
<evidence type="ECO:0000313" key="7">
    <source>
        <dbReference type="WBParaSite" id="SCUD_0001227101-mRNA-1"/>
    </source>
</evidence>
<dbReference type="EMBL" id="UZAK01034995">
    <property type="protein sequence ID" value="VDP48100.1"/>
    <property type="molecule type" value="Genomic_DNA"/>
</dbReference>
<keyword evidence="1" id="KW-0175">Coiled coil</keyword>
<keyword evidence="6" id="KW-1185">Reference proteome</keyword>
<dbReference type="WBParaSite" id="SCUD_0001227101-mRNA-1">
    <property type="protein sequence ID" value="SCUD_0001227101-mRNA-1"/>
    <property type="gene ID" value="SCUD_0001227101"/>
</dbReference>
<dbReference type="InterPro" id="IPR042855">
    <property type="entry name" value="V_SNARE_CC"/>
</dbReference>
<dbReference type="InterPro" id="IPR016444">
    <property type="entry name" value="Synaptobrevin/VAMP"/>
</dbReference>
<keyword evidence="3" id="KW-0812">Transmembrane</keyword>
<evidence type="ECO:0000256" key="1">
    <source>
        <dbReference type="PROSITE-ProRule" id="PRU00290"/>
    </source>
</evidence>
<evidence type="ECO:0000256" key="2">
    <source>
        <dbReference type="SAM" id="MobiDB-lite"/>
    </source>
</evidence>
<accession>A0A183KB80</accession>
<evidence type="ECO:0000259" key="4">
    <source>
        <dbReference type="PROSITE" id="PS50892"/>
    </source>
</evidence>
<dbReference type="Proteomes" id="UP000279833">
    <property type="component" value="Unassembled WGS sequence"/>
</dbReference>
<dbReference type="PANTHER" id="PTHR45701">
    <property type="entry name" value="SYNAPTOBREVIN FAMILY MEMBER"/>
    <property type="match status" value="1"/>
</dbReference>
<evidence type="ECO:0000313" key="5">
    <source>
        <dbReference type="EMBL" id="VDP48100.1"/>
    </source>
</evidence>
<dbReference type="CDD" id="cd15870">
    <property type="entry name" value="R-SNARE_VAMP2"/>
    <property type="match status" value="1"/>
</dbReference>
<dbReference type="GO" id="GO:0016192">
    <property type="term" value="P:vesicle-mediated transport"/>
    <property type="evidence" value="ECO:0007669"/>
    <property type="project" value="InterPro"/>
</dbReference>
<feature type="region of interest" description="Disordered" evidence="2">
    <location>
        <begin position="149"/>
        <end position="216"/>
    </location>
</feature>
<feature type="transmembrane region" description="Helical" evidence="3">
    <location>
        <begin position="76"/>
        <end position="106"/>
    </location>
</feature>
<dbReference type="SUPFAM" id="SSF58038">
    <property type="entry name" value="SNARE fusion complex"/>
    <property type="match status" value="1"/>
</dbReference>
<proteinExistence type="predicted"/>
<name>A0A183KB80_9TREM</name>
<reference evidence="7" key="1">
    <citation type="submission" date="2016-06" db="UniProtKB">
        <authorList>
            <consortium name="WormBaseParasite"/>
        </authorList>
    </citation>
    <scope>IDENTIFICATION</scope>
</reference>
<dbReference type="Gene3D" id="1.20.5.110">
    <property type="match status" value="1"/>
</dbReference>
<feature type="compositionally biased region" description="Low complexity" evidence="2">
    <location>
        <begin position="182"/>
        <end position="204"/>
    </location>
</feature>
<evidence type="ECO:0000256" key="3">
    <source>
        <dbReference type="SAM" id="Phobius"/>
    </source>
</evidence>